<dbReference type="EC" id="3.5.1.90" evidence="1"/>
<dbReference type="InterPro" id="IPR052209">
    <property type="entry name" value="CbiZ"/>
</dbReference>
<dbReference type="PANTHER" id="PTHR35336:SF5">
    <property type="entry name" value="ADENOSYLCOBINAMIDE AMIDOHYDROLASE"/>
    <property type="match status" value="1"/>
</dbReference>
<gene>
    <name evidence="1" type="ORF">MNBD_NITROSPIRAE02-647</name>
</gene>
<reference evidence="1" key="1">
    <citation type="submission" date="2018-06" db="EMBL/GenBank/DDBJ databases">
        <authorList>
            <person name="Zhirakovskaya E."/>
        </authorList>
    </citation>
    <scope>NUCLEOTIDE SEQUENCE</scope>
</reference>
<dbReference type="AlphaFoldDB" id="A0A3B1C9W4"/>
<accession>A0A3B1C9W4</accession>
<dbReference type="PANTHER" id="PTHR35336">
    <property type="entry name" value="ADENOSYLCOBINAMIDE AMIDOHYDROLASE"/>
    <property type="match status" value="1"/>
</dbReference>
<name>A0A3B1C9W4_9ZZZZ</name>
<dbReference type="EMBL" id="UOGH01000019">
    <property type="protein sequence ID" value="VAX26999.1"/>
    <property type="molecule type" value="Genomic_DNA"/>
</dbReference>
<dbReference type="InterPro" id="IPR002808">
    <property type="entry name" value="AdoCbi_amidolase"/>
</dbReference>
<dbReference type="GO" id="GO:0043756">
    <property type="term" value="F:adenosylcobinamide hydrolase activity"/>
    <property type="evidence" value="ECO:0007669"/>
    <property type="project" value="UniProtKB-EC"/>
</dbReference>
<sequence length="385" mass="42125">MLLEKFYDAIEVHREEKIIYVRFLSPHRVISTCRVDGGLRDDLEYIYNHQACEPAGHSHESHRRMSSDPAGYRRSICERYGLPPEKSASLGTAANMNNAAIVSEKFRDLEVVAVCTGGVETNAGRIGDPASVYESNGVFEKLGTAPVAAHGTINIMLFINRELTPAAMVRSVITATEAKTAALQELAVPSRYSDGLATGTGTDQIGIASMLDTGTPLGGAGKHSKLGELIGRSVLQAIKKTLSLQNKLTPEARCFARVHLERFGLGMEAMCTGITGYLSEKEAELYRRNFNSINNDPLTVAAVAAIVHLRDKIQWGILPRSCVPEILSTYGAQIAAALSGKYHRLEYYRTVLSGESQGIEKEVFLDLIFRSFALGFREKWSGGRK</sequence>
<evidence type="ECO:0000313" key="1">
    <source>
        <dbReference type="EMBL" id="VAX26999.1"/>
    </source>
</evidence>
<proteinExistence type="predicted"/>
<keyword evidence="1" id="KW-0378">Hydrolase</keyword>
<organism evidence="1">
    <name type="scientific">hydrothermal vent metagenome</name>
    <dbReference type="NCBI Taxonomy" id="652676"/>
    <lineage>
        <taxon>unclassified sequences</taxon>
        <taxon>metagenomes</taxon>
        <taxon>ecological metagenomes</taxon>
    </lineage>
</organism>
<protein>
    <submittedName>
        <fullName evidence="1">Adenosylcobinamide amidohydrolase</fullName>
        <ecNumber evidence="1">3.5.1.90</ecNumber>
    </submittedName>
</protein>
<dbReference type="Pfam" id="PF01955">
    <property type="entry name" value="CbiZ"/>
    <property type="match status" value="1"/>
</dbReference>